<feature type="compositionally biased region" description="Low complexity" evidence="6">
    <location>
        <begin position="717"/>
        <end position="733"/>
    </location>
</feature>
<evidence type="ECO:0000256" key="4">
    <source>
        <dbReference type="ARBA" id="ARBA00023136"/>
    </source>
</evidence>
<dbReference type="Proteomes" id="UP001189429">
    <property type="component" value="Unassembled WGS sequence"/>
</dbReference>
<evidence type="ECO:0000256" key="7">
    <source>
        <dbReference type="SAM" id="Phobius"/>
    </source>
</evidence>
<dbReference type="Gene3D" id="1.25.40.20">
    <property type="entry name" value="Ankyrin repeat-containing domain"/>
    <property type="match status" value="1"/>
</dbReference>
<feature type="transmembrane region" description="Helical" evidence="7">
    <location>
        <begin position="354"/>
        <end position="371"/>
    </location>
</feature>
<feature type="region of interest" description="Disordered" evidence="6">
    <location>
        <begin position="717"/>
        <end position="749"/>
    </location>
</feature>
<dbReference type="InterPro" id="IPR028055">
    <property type="entry name" value="YidC/Oxa/ALB_C"/>
</dbReference>
<proteinExistence type="inferred from homology"/>
<dbReference type="PANTHER" id="PTHR12428">
    <property type="entry name" value="OXA1"/>
    <property type="match status" value="1"/>
</dbReference>
<evidence type="ECO:0000256" key="3">
    <source>
        <dbReference type="ARBA" id="ARBA00022989"/>
    </source>
</evidence>
<dbReference type="SUPFAM" id="SSF48403">
    <property type="entry name" value="Ankyrin repeat"/>
    <property type="match status" value="1"/>
</dbReference>
<accession>A0ABN9XQ38</accession>
<keyword evidence="10" id="KW-1185">Reference proteome</keyword>
<evidence type="ECO:0000256" key="6">
    <source>
        <dbReference type="SAM" id="MobiDB-lite"/>
    </source>
</evidence>
<comment type="caution">
    <text evidence="9">The sequence shown here is derived from an EMBL/GenBank/DDBJ whole genome shotgun (WGS) entry which is preliminary data.</text>
</comment>
<sequence length="835" mass="90202">MSAPKPRGGSQGVPAASMGPLVAGCAVVTTAAVALRQAPASAFAVLGEQAMAQPTPRAPAQQGRLQAEAVLQLPQSPALASPPAHDPGMPSLRPLGMLACGAAAAAGAKGVLRRRARAARAPPRRHGARIIAGGTSAVSAFTVPLRGSAPATLAGRERPRAPMPRSRAALRAAEDPQLLEAVAQLRLVADALGPQAAEAMARVPHELLALLGPPQAANAFELDGNSALKSVSEFFFDPRLQWDENGNILKDPQGNDLPDNLWTQFVAVQATLIKRLDQAIPDFIPGSFGIAVALYTLLVRVALYPFIKGQLETTAKIQVLAPRVNELKEKYKDNEERMQQEVGMLYMDLQIDPLAAILPLLLQLPIFWGLYRGVRRLAIVEYEPLKESFLWIPSLYGPNFKPDPSFDWIMNWKGPLIELAPKIGWENFLLYAILPVGVVLGYREVLKDSLNDEKSPKILQIFPFFLGFICVELPQAMGIYIAMNMASSVALTNYTKNSIAARIPGYQEFVDTGKWPPGVDPEKVLAKAFGVQRLTTDGDFEDPATVPEAVFAGRADYIPTLLEQGRKIDEYDNRGIPASAYTLALDNEDLLIRLFELGADPLVLDQKKNSLLHYCCGYGRSQFLPTLLKWGAEPLLNQPNDEGQTPLDVARMNLSQSKVADDCRRAIKLLQERGAEGKTTTQADEEKFEKAREQKEREAQVKKAKAALMALAKNAGPAPEAGVPVAQAEAAGETDAPATEHSGKSAIQASLQRVKSLDVEAIRERLGGKMTEEQLEKLTVRLRTMSPEDLAEFASGMKVVRETESQTDGEAAAAPAHAQPATGAEAPKKVSALVD</sequence>
<feature type="domain" description="Membrane insertase YidC/Oxa/ALB C-terminal" evidence="8">
    <location>
        <begin position="288"/>
        <end position="495"/>
    </location>
</feature>
<keyword evidence="3 7" id="KW-1133">Transmembrane helix</keyword>
<name>A0ABN9XQ38_9DINO</name>
<dbReference type="InterPro" id="IPR036770">
    <property type="entry name" value="Ankyrin_rpt-contain_sf"/>
</dbReference>
<evidence type="ECO:0000256" key="2">
    <source>
        <dbReference type="ARBA" id="ARBA00022692"/>
    </source>
</evidence>
<keyword evidence="4 7" id="KW-0472">Membrane</keyword>
<feature type="transmembrane region" description="Helical" evidence="7">
    <location>
        <begin position="283"/>
        <end position="307"/>
    </location>
</feature>
<evidence type="ECO:0000313" key="10">
    <source>
        <dbReference type="Proteomes" id="UP001189429"/>
    </source>
</evidence>
<dbReference type="InterPro" id="IPR001708">
    <property type="entry name" value="YidC/ALB3/OXA1/COX18"/>
</dbReference>
<protein>
    <recommendedName>
        <fullName evidence="8">Membrane insertase YidC/Oxa/ALB C-terminal domain-containing protein</fullName>
    </recommendedName>
</protein>
<organism evidence="9 10">
    <name type="scientific">Prorocentrum cordatum</name>
    <dbReference type="NCBI Taxonomy" id="2364126"/>
    <lineage>
        <taxon>Eukaryota</taxon>
        <taxon>Sar</taxon>
        <taxon>Alveolata</taxon>
        <taxon>Dinophyceae</taxon>
        <taxon>Prorocentrales</taxon>
        <taxon>Prorocentraceae</taxon>
        <taxon>Prorocentrum</taxon>
    </lineage>
</organism>
<reference evidence="9" key="1">
    <citation type="submission" date="2023-10" db="EMBL/GenBank/DDBJ databases">
        <authorList>
            <person name="Chen Y."/>
            <person name="Shah S."/>
            <person name="Dougan E. K."/>
            <person name="Thang M."/>
            <person name="Chan C."/>
        </authorList>
    </citation>
    <scope>NUCLEOTIDE SEQUENCE [LARGE SCALE GENOMIC DNA]</scope>
</reference>
<evidence type="ECO:0000256" key="1">
    <source>
        <dbReference type="ARBA" id="ARBA00004141"/>
    </source>
</evidence>
<evidence type="ECO:0000313" key="9">
    <source>
        <dbReference type="EMBL" id="CAK0900568.1"/>
    </source>
</evidence>
<dbReference type="PROSITE" id="PS51257">
    <property type="entry name" value="PROKAR_LIPOPROTEIN"/>
    <property type="match status" value="1"/>
</dbReference>
<dbReference type="NCBIfam" id="TIGR03592">
    <property type="entry name" value="yidC_oxa1_cterm"/>
    <property type="match status" value="1"/>
</dbReference>
<feature type="compositionally biased region" description="Low complexity" evidence="6">
    <location>
        <begin position="811"/>
        <end position="825"/>
    </location>
</feature>
<feature type="region of interest" description="Disordered" evidence="6">
    <location>
        <begin position="674"/>
        <end position="701"/>
    </location>
</feature>
<dbReference type="Pfam" id="PF02096">
    <property type="entry name" value="60KD_IMP"/>
    <property type="match status" value="1"/>
</dbReference>
<feature type="region of interest" description="Disordered" evidence="6">
    <location>
        <begin position="801"/>
        <end position="835"/>
    </location>
</feature>
<dbReference type="EMBL" id="CAUYUJ010020804">
    <property type="protein sequence ID" value="CAK0900568.1"/>
    <property type="molecule type" value="Genomic_DNA"/>
</dbReference>
<evidence type="ECO:0000259" key="8">
    <source>
        <dbReference type="Pfam" id="PF02096"/>
    </source>
</evidence>
<gene>
    <name evidence="9" type="ORF">PCOR1329_LOCUS77811</name>
</gene>
<comment type="similarity">
    <text evidence="5">Belongs to the OXA1/ALB3/YidC family.</text>
</comment>
<evidence type="ECO:0000256" key="5">
    <source>
        <dbReference type="RuleBase" id="RU003945"/>
    </source>
</evidence>
<keyword evidence="2 5" id="KW-0812">Transmembrane</keyword>
<comment type="subcellular location">
    <subcellularLocation>
        <location evidence="1 5">Membrane</location>
        <topology evidence="1 5">Multi-pass membrane protein</topology>
    </subcellularLocation>
</comment>
<dbReference type="PANTHER" id="PTHR12428:SF14">
    <property type="entry name" value="ALBINO3-LIKE PROTEIN 1, CHLOROPLASTIC"/>
    <property type="match status" value="1"/>
</dbReference>
<feature type="transmembrane region" description="Helical" evidence="7">
    <location>
        <begin position="458"/>
        <end position="483"/>
    </location>
</feature>
<feature type="compositionally biased region" description="Basic and acidic residues" evidence="6">
    <location>
        <begin position="684"/>
        <end position="701"/>
    </location>
</feature>